<protein>
    <recommendedName>
        <fullName evidence="2">DUF281 domain-containing protein</fullName>
    </recommendedName>
</protein>
<evidence type="ECO:0000256" key="1">
    <source>
        <dbReference type="SAM" id="Coils"/>
    </source>
</evidence>
<evidence type="ECO:0000313" key="3">
    <source>
        <dbReference type="EMBL" id="EFO97148.1"/>
    </source>
</evidence>
<feature type="coiled-coil region" evidence="1">
    <location>
        <begin position="24"/>
        <end position="51"/>
    </location>
</feature>
<dbReference type="HOGENOM" id="CLU_081082_0_0_1"/>
<reference evidence="3" key="1">
    <citation type="submission" date="2007-07" db="EMBL/GenBank/DDBJ databases">
        <title>PCAP assembly of the Caenorhabditis remanei genome.</title>
        <authorList>
            <consortium name="The Caenorhabditis remanei Sequencing Consortium"/>
            <person name="Wilson R.K."/>
        </authorList>
    </citation>
    <scope>NUCLEOTIDE SEQUENCE [LARGE SCALE GENOMIC DNA]</scope>
    <source>
        <strain evidence="3">PB4641</strain>
    </source>
</reference>
<dbReference type="PANTHER" id="PTHR36517:SF1">
    <property type="entry name" value="C6 DOMAIN-CONTAINING PROTEIN-RELATED"/>
    <property type="match status" value="1"/>
</dbReference>
<name>E3NGM2_CAERE</name>
<dbReference type="OrthoDB" id="5908257at2759"/>
<dbReference type="AlphaFoldDB" id="E3NGM2"/>
<keyword evidence="4" id="KW-1185">Reference proteome</keyword>
<dbReference type="Proteomes" id="UP000008281">
    <property type="component" value="Unassembled WGS sequence"/>
</dbReference>
<dbReference type="EMBL" id="DS268656">
    <property type="protein sequence ID" value="EFO97148.1"/>
    <property type="molecule type" value="Genomic_DNA"/>
</dbReference>
<gene>
    <name evidence="3" type="ORF">CRE_30210</name>
</gene>
<keyword evidence="1" id="KW-0175">Coiled coil</keyword>
<dbReference type="FunCoup" id="E3NGM2">
    <property type="interactions" value="1783"/>
</dbReference>
<dbReference type="PANTHER" id="PTHR36517">
    <property type="entry name" value="PROTEIN CBG25732"/>
    <property type="match status" value="1"/>
</dbReference>
<evidence type="ECO:0000313" key="4">
    <source>
        <dbReference type="Proteomes" id="UP000008281"/>
    </source>
</evidence>
<organism evidence="4">
    <name type="scientific">Caenorhabditis remanei</name>
    <name type="common">Caenorhabditis vulgaris</name>
    <dbReference type="NCBI Taxonomy" id="31234"/>
    <lineage>
        <taxon>Eukaryota</taxon>
        <taxon>Metazoa</taxon>
        <taxon>Ecdysozoa</taxon>
        <taxon>Nematoda</taxon>
        <taxon>Chromadorea</taxon>
        <taxon>Rhabditida</taxon>
        <taxon>Rhabditina</taxon>
        <taxon>Rhabditomorpha</taxon>
        <taxon>Rhabditoidea</taxon>
        <taxon>Rhabditidae</taxon>
        <taxon>Peloderinae</taxon>
        <taxon>Caenorhabditis</taxon>
    </lineage>
</organism>
<accession>E3NGM2</accession>
<evidence type="ECO:0000259" key="2">
    <source>
        <dbReference type="Pfam" id="PF03436"/>
    </source>
</evidence>
<feature type="domain" description="DUF281" evidence="2">
    <location>
        <begin position="147"/>
        <end position="200"/>
    </location>
</feature>
<dbReference type="Pfam" id="PF03436">
    <property type="entry name" value="DUF281"/>
    <property type="match status" value="1"/>
</dbReference>
<sequence>MAESSDDYNSSVENIKRVLADFFKQELRGLVKSILAENREMEEAVSDERRNIKRRIRRRIGWYNICYQASPITTEQCTTSSCPSTTTAVRVTPVIVSTVTTAPGTVTTVPGVTMAPGSLCTKCDIAAIAPAMEANTVFENTNTVGPDGGTQTNAICRRTDAQVCTVTLSATNAAGTSTISSAMNANQVSGLLTCQADGTYSSGSVTGITKLVCTFDTCVPACTTCDTEAVKPLMNPPDSTFDITDSTPAGQTCKRYSASCHSLNENCSPNEIYAEIGTGGEVLLNSVGGSDTVTAAVDCGNDAKLTFMGM</sequence>
<proteinExistence type="predicted"/>
<dbReference type="InParanoid" id="E3NGM2"/>
<dbReference type="InterPro" id="IPR005098">
    <property type="entry name" value="DUF281"/>
</dbReference>